<comment type="caution">
    <text evidence="3">The sequence shown here is derived from an EMBL/GenBank/DDBJ whole genome shotgun (WGS) entry which is preliminary data.</text>
</comment>
<dbReference type="Proteomes" id="UP000179270">
    <property type="component" value="Unassembled WGS sequence"/>
</dbReference>
<comment type="subcellular location">
    <subcellularLocation>
        <location evidence="1">Golgi apparatus</location>
    </subcellularLocation>
</comment>
<dbReference type="Pfam" id="PF03214">
    <property type="entry name" value="RGP"/>
    <property type="match status" value="1"/>
</dbReference>
<dbReference type="GO" id="GO:0052691">
    <property type="term" value="F:UDP-arabinopyranose mutase activity"/>
    <property type="evidence" value="ECO:0007669"/>
    <property type="project" value="TreeGrafter"/>
</dbReference>
<organism evidence="3 4">
    <name type="scientific">Candidatus Roizmanbacteria bacterium RIFCSPLOWO2_01_FULL_35_13</name>
    <dbReference type="NCBI Taxonomy" id="1802055"/>
    <lineage>
        <taxon>Bacteria</taxon>
        <taxon>Candidatus Roizmaniibacteriota</taxon>
    </lineage>
</organism>
<keyword evidence="2" id="KW-0333">Golgi apparatus</keyword>
<proteinExistence type="predicted"/>
<reference evidence="3 4" key="1">
    <citation type="journal article" date="2016" name="Nat. Commun.">
        <title>Thousands of microbial genomes shed light on interconnected biogeochemical processes in an aquifer system.</title>
        <authorList>
            <person name="Anantharaman K."/>
            <person name="Brown C.T."/>
            <person name="Hug L.A."/>
            <person name="Sharon I."/>
            <person name="Castelle C.J."/>
            <person name="Probst A.J."/>
            <person name="Thomas B.C."/>
            <person name="Singh A."/>
            <person name="Wilkins M.J."/>
            <person name="Karaoz U."/>
            <person name="Brodie E.L."/>
            <person name="Williams K.H."/>
            <person name="Hubbard S.S."/>
            <person name="Banfield J.F."/>
        </authorList>
    </citation>
    <scope>NUCLEOTIDE SEQUENCE [LARGE SCALE GENOMIC DNA]</scope>
</reference>
<dbReference type="GO" id="GO:0005829">
    <property type="term" value="C:cytosol"/>
    <property type="evidence" value="ECO:0007669"/>
    <property type="project" value="TreeGrafter"/>
</dbReference>
<evidence type="ECO:0000256" key="2">
    <source>
        <dbReference type="ARBA" id="ARBA00023034"/>
    </source>
</evidence>
<name>A0A1F7ICT9_9BACT</name>
<evidence type="ECO:0000313" key="3">
    <source>
        <dbReference type="EMBL" id="OGK41161.1"/>
    </source>
</evidence>
<accession>A0A1F7ICT9</accession>
<dbReference type="STRING" id="1802055.A3A74_02355"/>
<evidence type="ECO:0000313" key="4">
    <source>
        <dbReference type="Proteomes" id="UP000179270"/>
    </source>
</evidence>
<protein>
    <submittedName>
        <fullName evidence="3">Uncharacterized protein</fullName>
    </submittedName>
</protein>
<gene>
    <name evidence="3" type="ORF">A3A74_02355</name>
</gene>
<dbReference type="EMBL" id="MGAF01000022">
    <property type="protein sequence ID" value="OGK41161.1"/>
    <property type="molecule type" value="Genomic_DNA"/>
</dbReference>
<dbReference type="PANTHER" id="PTHR31682:SF44">
    <property type="entry name" value="UDP-ARABINOPYRANOSE MUTASE 3"/>
    <property type="match status" value="1"/>
</dbReference>
<sequence>MNLAFKTKITPLMYFPPMGYDNKGKSWGYDRFDDIWTGIFVKKIIDHLGFVVVNGSPFVQHRKASNVFKNLQKEAKGLETNETLYKSVQVVALRSKTMIECYIELVEKTKLSKEDYFINLKKAMQVWGQLLL</sequence>
<dbReference type="AlphaFoldDB" id="A0A1F7ICT9"/>
<evidence type="ECO:0000256" key="1">
    <source>
        <dbReference type="ARBA" id="ARBA00004555"/>
    </source>
</evidence>
<dbReference type="GO" id="GO:0033356">
    <property type="term" value="P:UDP-L-arabinose metabolic process"/>
    <property type="evidence" value="ECO:0007669"/>
    <property type="project" value="TreeGrafter"/>
</dbReference>
<dbReference type="PANTHER" id="PTHR31682">
    <property type="entry name" value="UDP-ARABINOSE MUTASE"/>
    <property type="match status" value="1"/>
</dbReference>
<dbReference type="InterPro" id="IPR037595">
    <property type="entry name" value="RGP_fam"/>
</dbReference>